<dbReference type="AlphaFoldDB" id="A0A0R1SHU0"/>
<protein>
    <submittedName>
        <fullName evidence="6">Family 3 extracellular solute-binding protein</fullName>
    </submittedName>
</protein>
<dbReference type="RefSeq" id="WP_010624632.1">
    <property type="nucleotide sequence ID" value="NZ_AZFA01000027.1"/>
</dbReference>
<evidence type="ECO:0000256" key="3">
    <source>
        <dbReference type="ARBA" id="ARBA00022729"/>
    </source>
</evidence>
<feature type="chain" id="PRO_5006410596" evidence="4">
    <location>
        <begin position="33"/>
        <end position="325"/>
    </location>
</feature>
<accession>A0A0R1SHU0</accession>
<dbReference type="PANTHER" id="PTHR30024:SF47">
    <property type="entry name" value="TAURINE-BINDING PERIPLASMIC PROTEIN"/>
    <property type="match status" value="1"/>
</dbReference>
<keyword evidence="7" id="KW-1185">Reference proteome</keyword>
<dbReference type="OrthoDB" id="2275264at2"/>
<dbReference type="InterPro" id="IPR001638">
    <property type="entry name" value="Solute-binding_3/MltF_N"/>
</dbReference>
<dbReference type="InterPro" id="IPR015168">
    <property type="entry name" value="SsuA/THI5"/>
</dbReference>
<dbReference type="Pfam" id="PF09084">
    <property type="entry name" value="NMT1"/>
    <property type="match status" value="1"/>
</dbReference>
<feature type="signal peptide" evidence="4">
    <location>
        <begin position="1"/>
        <end position="32"/>
    </location>
</feature>
<name>A0A0R1SHU0_9LACO</name>
<dbReference type="SUPFAM" id="SSF53850">
    <property type="entry name" value="Periplasmic binding protein-like II"/>
    <property type="match status" value="1"/>
</dbReference>
<proteinExistence type="inferred from homology"/>
<organism evidence="6 7">
    <name type="scientific">Companilactobacillus versmoldensis DSM 14857 = KCTC 3814</name>
    <dbReference type="NCBI Taxonomy" id="1423815"/>
    <lineage>
        <taxon>Bacteria</taxon>
        <taxon>Bacillati</taxon>
        <taxon>Bacillota</taxon>
        <taxon>Bacilli</taxon>
        <taxon>Lactobacillales</taxon>
        <taxon>Lactobacillaceae</taxon>
        <taxon>Companilactobacillus</taxon>
    </lineage>
</organism>
<sequence length="325" mass="35910">MTRVIKKLGLIFAALLLLVGSLPLLNIQQAKAADSSDQTQASNTIKIGTTQSVASLPFYVAQDKKYFQTHSVNVELQQFKSASKLDDAIKDGTVNAAVTDLVNFTQIAKKNKSWRVAGTLTGYNGLIANKKYKNVKSLKHKTIAVDKKDGSKYYLKQVLAKNDLKLSDVKIKNVAEQGTRVKDLKKKKVAAAVVADPFISNAKHNGAKVLNKQKASNKNGDVIAFSNDVTTKQVSGVNNIFNSYDDARKELNKQGLTFTDMLLLQLGATRNGAVKMNNLDIHFAKSHRVKKSDYNKATKYAKSQKLIKTRNSLRMVEVKLDKVHK</sequence>
<dbReference type="PATRIC" id="fig|1423815.3.peg.1316"/>
<keyword evidence="3 4" id="KW-0732">Signal</keyword>
<reference evidence="6 7" key="1">
    <citation type="journal article" date="2015" name="Genome Announc.">
        <title>Expanding the biotechnology potential of lactobacilli through comparative genomics of 213 strains and associated genera.</title>
        <authorList>
            <person name="Sun Z."/>
            <person name="Harris H.M."/>
            <person name="McCann A."/>
            <person name="Guo C."/>
            <person name="Argimon S."/>
            <person name="Zhang W."/>
            <person name="Yang X."/>
            <person name="Jeffery I.B."/>
            <person name="Cooney J.C."/>
            <person name="Kagawa T.F."/>
            <person name="Liu W."/>
            <person name="Song Y."/>
            <person name="Salvetti E."/>
            <person name="Wrobel A."/>
            <person name="Rasinkangas P."/>
            <person name="Parkhill J."/>
            <person name="Rea M.C."/>
            <person name="O'Sullivan O."/>
            <person name="Ritari J."/>
            <person name="Douillard F.P."/>
            <person name="Paul Ross R."/>
            <person name="Yang R."/>
            <person name="Briner A.E."/>
            <person name="Felis G.E."/>
            <person name="de Vos W.M."/>
            <person name="Barrangou R."/>
            <person name="Klaenhammer T.R."/>
            <person name="Caufield P.W."/>
            <person name="Cui Y."/>
            <person name="Zhang H."/>
            <person name="O'Toole P.W."/>
        </authorList>
    </citation>
    <scope>NUCLEOTIDE SEQUENCE [LARGE SCALE GENOMIC DNA]</scope>
    <source>
        <strain evidence="6 7">DSM 14857</strain>
    </source>
</reference>
<comment type="caution">
    <text evidence="6">The sequence shown here is derived from an EMBL/GenBank/DDBJ whole genome shotgun (WGS) entry which is preliminary data.</text>
</comment>
<evidence type="ECO:0000256" key="2">
    <source>
        <dbReference type="ARBA" id="ARBA00010742"/>
    </source>
</evidence>
<comment type="similarity">
    <text evidence="2">Belongs to the bacterial solute-binding protein SsuA/TauA family.</text>
</comment>
<dbReference type="PANTHER" id="PTHR30024">
    <property type="entry name" value="ALIPHATIC SULFONATES-BINDING PROTEIN-RELATED"/>
    <property type="match status" value="1"/>
</dbReference>
<dbReference type="eggNOG" id="COG0715">
    <property type="taxonomic scope" value="Bacteria"/>
</dbReference>
<evidence type="ECO:0000313" key="7">
    <source>
        <dbReference type="Proteomes" id="UP000051647"/>
    </source>
</evidence>
<evidence type="ECO:0000256" key="1">
    <source>
        <dbReference type="ARBA" id="ARBA00004418"/>
    </source>
</evidence>
<dbReference type="Proteomes" id="UP000051647">
    <property type="component" value="Unassembled WGS sequence"/>
</dbReference>
<dbReference type="STRING" id="1423815.FC27_GL001284"/>
<dbReference type="SMART" id="SM00062">
    <property type="entry name" value="PBPb"/>
    <property type="match status" value="1"/>
</dbReference>
<gene>
    <name evidence="6" type="ORF">FC27_GL001284</name>
</gene>
<dbReference type="Gene3D" id="3.40.190.10">
    <property type="entry name" value="Periplasmic binding protein-like II"/>
    <property type="match status" value="2"/>
</dbReference>
<feature type="domain" description="Solute-binding protein family 3/N-terminal" evidence="5">
    <location>
        <begin position="44"/>
        <end position="254"/>
    </location>
</feature>
<evidence type="ECO:0000256" key="4">
    <source>
        <dbReference type="SAM" id="SignalP"/>
    </source>
</evidence>
<evidence type="ECO:0000313" key="6">
    <source>
        <dbReference type="EMBL" id="KRL65781.1"/>
    </source>
</evidence>
<comment type="subcellular location">
    <subcellularLocation>
        <location evidence="1">Periplasm</location>
    </subcellularLocation>
</comment>
<dbReference type="GO" id="GO:0042597">
    <property type="term" value="C:periplasmic space"/>
    <property type="evidence" value="ECO:0007669"/>
    <property type="project" value="UniProtKB-SubCell"/>
</dbReference>
<dbReference type="EMBL" id="AZFA01000027">
    <property type="protein sequence ID" value="KRL65781.1"/>
    <property type="molecule type" value="Genomic_DNA"/>
</dbReference>
<evidence type="ECO:0000259" key="5">
    <source>
        <dbReference type="SMART" id="SM00062"/>
    </source>
</evidence>